<dbReference type="EMBL" id="JAMQAY010000002">
    <property type="protein sequence ID" value="MCM2400619.1"/>
    <property type="molecule type" value="Genomic_DNA"/>
</dbReference>
<dbReference type="SUPFAM" id="SSF51338">
    <property type="entry name" value="Composite domain of metallo-dependent hydrolases"/>
    <property type="match status" value="1"/>
</dbReference>
<dbReference type="Pfam" id="PF01979">
    <property type="entry name" value="Amidohydro_1"/>
    <property type="match status" value="1"/>
</dbReference>
<dbReference type="Proteomes" id="UP001155380">
    <property type="component" value="Unassembled WGS sequence"/>
</dbReference>
<organism evidence="5 7">
    <name type="scientific">Ciceribacter sichuanensis</name>
    <dbReference type="NCBI Taxonomy" id="2949647"/>
    <lineage>
        <taxon>Bacteria</taxon>
        <taxon>Pseudomonadati</taxon>
        <taxon>Pseudomonadota</taxon>
        <taxon>Alphaproteobacteria</taxon>
        <taxon>Hyphomicrobiales</taxon>
        <taxon>Rhizobiaceae</taxon>
        <taxon>Ciceribacter</taxon>
    </lineage>
</organism>
<dbReference type="InterPro" id="IPR006680">
    <property type="entry name" value="Amidohydro-rel"/>
</dbReference>
<accession>A0AAJ1C082</accession>
<evidence type="ECO:0000313" key="5">
    <source>
        <dbReference type="EMBL" id="MCO5958293.1"/>
    </source>
</evidence>
<dbReference type="PANTHER" id="PTHR43794">
    <property type="entry name" value="AMINOHYDROLASE SSNA-RELATED"/>
    <property type="match status" value="1"/>
</dbReference>
<comment type="similarity">
    <text evidence="1">Belongs to the metallo-dependent hydrolases superfamily. ATZ/TRZ family.</text>
</comment>
<evidence type="ECO:0000313" key="4">
    <source>
        <dbReference type="EMBL" id="MCM2400619.1"/>
    </source>
</evidence>
<comment type="caution">
    <text evidence="5">The sequence shown here is derived from an EMBL/GenBank/DDBJ whole genome shotgun (WGS) entry which is preliminary data.</text>
</comment>
<evidence type="ECO:0000313" key="7">
    <source>
        <dbReference type="Proteomes" id="UP001155380"/>
    </source>
</evidence>
<evidence type="ECO:0000256" key="1">
    <source>
        <dbReference type="ARBA" id="ARBA00006745"/>
    </source>
</evidence>
<sequence>MISSEMENAGPDIAIVNATILPMGGAAMIERGSLTIRGDSIAAVGSASEVDINGARRVIDAEGRVVMPGFVNCHTHIASNMLLRGLLEDVQLFEWLGTMWKLKRNFDPETLYWASLMGLVEMVKSGMTCFNEHFDAYAVTPQTEALKKVPLRATLGYGFADRGVYADVKDWAWKALDSFGDKVDAYHGSGNDRVHVALSPHAPYSCGPEMFRRVREVADAYGLVIHTHLSEGPQEIAYVAETYGTRPVQWLNDLGFLKPDVTAAHCTQLDDTDIRILAETGTKIAHCPCCNAKLDSGTLRLRSVREAGITVGLATDGPASHNSLDMFQEMKFAGMIHKDKNHDVEFLKTRELLEMSTCEAAKAMNRPETGTLVPGQKADVIIVDLDKPHCLPVYDVAAALVYSARAEDVVTTICDGRILMENREVAGIDEAEIRARFRERALALRDRSL</sequence>
<protein>
    <submittedName>
        <fullName evidence="5">Amidohydrolase</fullName>
    </submittedName>
</protein>
<dbReference type="InterPro" id="IPR032466">
    <property type="entry name" value="Metal_Hydrolase"/>
</dbReference>
<dbReference type="CDD" id="cd01298">
    <property type="entry name" value="ATZ_TRZ_like"/>
    <property type="match status" value="1"/>
</dbReference>
<dbReference type="GO" id="GO:0016810">
    <property type="term" value="F:hydrolase activity, acting on carbon-nitrogen (but not peptide) bonds"/>
    <property type="evidence" value="ECO:0007669"/>
    <property type="project" value="InterPro"/>
</dbReference>
<dbReference type="Gene3D" id="3.20.20.140">
    <property type="entry name" value="Metal-dependent hydrolases"/>
    <property type="match status" value="1"/>
</dbReference>
<evidence type="ECO:0000259" key="3">
    <source>
        <dbReference type="Pfam" id="PF01979"/>
    </source>
</evidence>
<evidence type="ECO:0000256" key="2">
    <source>
        <dbReference type="ARBA" id="ARBA00022801"/>
    </source>
</evidence>
<dbReference type="SUPFAM" id="SSF51556">
    <property type="entry name" value="Metallo-dependent hydrolases"/>
    <property type="match status" value="1"/>
</dbReference>
<gene>
    <name evidence="4" type="ORF">NBH20_05600</name>
    <name evidence="5" type="ORF">NBH21_16070</name>
</gene>
<dbReference type="RefSeq" id="WP_250915260.1">
    <property type="nucleotide sequence ID" value="NZ_JAMQAY010000002.1"/>
</dbReference>
<feature type="domain" description="Amidohydrolase-related" evidence="3">
    <location>
        <begin position="65"/>
        <end position="418"/>
    </location>
</feature>
<dbReference type="AlphaFoldDB" id="A0AAJ1C082"/>
<name>A0AAJ1C082_9HYPH</name>
<dbReference type="PANTHER" id="PTHR43794:SF11">
    <property type="entry name" value="AMIDOHYDROLASE-RELATED DOMAIN-CONTAINING PROTEIN"/>
    <property type="match status" value="1"/>
</dbReference>
<dbReference type="Gene3D" id="2.30.40.10">
    <property type="entry name" value="Urease, subunit C, domain 1"/>
    <property type="match status" value="1"/>
</dbReference>
<keyword evidence="2" id="KW-0378">Hydrolase</keyword>
<evidence type="ECO:0000313" key="6">
    <source>
        <dbReference type="Proteomes" id="UP001155079"/>
    </source>
</evidence>
<keyword evidence="6" id="KW-1185">Reference proteome</keyword>
<dbReference type="EMBL" id="JAMXLX010000005">
    <property type="protein sequence ID" value="MCO5958293.1"/>
    <property type="molecule type" value="Genomic_DNA"/>
</dbReference>
<dbReference type="Proteomes" id="UP001155079">
    <property type="component" value="Unassembled WGS sequence"/>
</dbReference>
<dbReference type="InterPro" id="IPR050287">
    <property type="entry name" value="MTA/SAH_deaminase"/>
</dbReference>
<proteinExistence type="inferred from homology"/>
<reference evidence="5 6" key="1">
    <citation type="submission" date="2022-06" db="EMBL/GenBank/DDBJ databases">
        <authorList>
            <person name="Sun Q."/>
        </authorList>
    </citation>
    <scope>NUCLEOTIDE SEQUENCE</scope>
    <source>
        <strain evidence="5">S101</strain>
        <strain evidence="4 6">S153</strain>
    </source>
</reference>
<dbReference type="InterPro" id="IPR011059">
    <property type="entry name" value="Metal-dep_hydrolase_composite"/>
</dbReference>